<dbReference type="EMBL" id="JAWXXX010000001">
    <property type="protein sequence ID" value="MDX5894924.1"/>
    <property type="molecule type" value="Genomic_DNA"/>
</dbReference>
<reference evidence="5" key="2">
    <citation type="submission" date="2023-11" db="EMBL/GenBank/DDBJ databases">
        <title>MicrobeMod: A computational toolkit for identifying prokaryotic methylation and restriction-modification with nanopore sequencing.</title>
        <authorList>
            <person name="Crits-Christoph A."/>
            <person name="Kang S.C."/>
            <person name="Lee H."/>
            <person name="Ostrov N."/>
        </authorList>
    </citation>
    <scope>NUCLEOTIDE SEQUENCE</scope>
    <source>
        <strain evidence="5">ATCC 51242</strain>
    </source>
</reference>
<name>A0A023X5Q2_RUBRA</name>
<evidence type="ECO:0000256" key="2">
    <source>
        <dbReference type="ARBA" id="ARBA00023315"/>
    </source>
</evidence>
<dbReference type="EC" id="2.3.1.-" evidence="5"/>
<accession>A0A023X5Q2</accession>
<organism evidence="4 6">
    <name type="scientific">Rubrobacter radiotolerans</name>
    <name type="common">Arthrobacter radiotolerans</name>
    <dbReference type="NCBI Taxonomy" id="42256"/>
    <lineage>
        <taxon>Bacteria</taxon>
        <taxon>Bacillati</taxon>
        <taxon>Actinomycetota</taxon>
        <taxon>Rubrobacteria</taxon>
        <taxon>Rubrobacterales</taxon>
        <taxon>Rubrobacteraceae</taxon>
        <taxon>Rubrobacter</taxon>
    </lineage>
</organism>
<sequence length="172" mass="18148">MKEQTERAGQPEVVLRAAKVPDAEAVHALASELAEALGDSPPKPAAVRERLGELLEAPGAGVLVAEVEGEVVGVVSYWIKPDLAHGDSVVEIPMLAVSEGYRRGGVGRALLAAVTERASEADAALVELVATPSNVAAREFYRSLGFVETDHIVLEFVGEIEDLPDVIEDSVD</sequence>
<dbReference type="Pfam" id="PF00583">
    <property type="entry name" value="Acetyltransf_1"/>
    <property type="match status" value="1"/>
</dbReference>
<protein>
    <submittedName>
        <fullName evidence="4 5">Acetyltransferase</fullName>
        <ecNumber evidence="5">2.3.1.-</ecNumber>
    </submittedName>
</protein>
<dbReference type="OrthoDB" id="9789603at2"/>
<dbReference type="InterPro" id="IPR050832">
    <property type="entry name" value="Bact_Acetyltransf"/>
</dbReference>
<reference evidence="4 6" key="1">
    <citation type="submission" date="2014-03" db="EMBL/GenBank/DDBJ databases">
        <title>Complete genome sequence of the Radio-Resistant Rubrobacter radiotolerans RSPS-4.</title>
        <authorList>
            <person name="Egas C.C."/>
            <person name="Barroso C.C."/>
            <person name="Froufe H.J.C."/>
            <person name="Pacheco J.J."/>
            <person name="Albuquerque L.L."/>
            <person name="da Costa M.M.S."/>
        </authorList>
    </citation>
    <scope>NUCLEOTIDE SEQUENCE [LARGE SCALE GENOMIC DNA]</scope>
    <source>
        <strain evidence="4 6">RSPS-4</strain>
    </source>
</reference>
<dbReference type="SUPFAM" id="SSF55729">
    <property type="entry name" value="Acyl-CoA N-acyltransferases (Nat)"/>
    <property type="match status" value="1"/>
</dbReference>
<gene>
    <name evidence="4" type="ORF">RradSPS_2238</name>
    <name evidence="5" type="ORF">SIL72_12925</name>
</gene>
<evidence type="ECO:0000259" key="3">
    <source>
        <dbReference type="PROSITE" id="PS51186"/>
    </source>
</evidence>
<evidence type="ECO:0000313" key="4">
    <source>
        <dbReference type="EMBL" id="AHY47521.1"/>
    </source>
</evidence>
<dbReference type="HOGENOM" id="CLU_013985_41_3_11"/>
<dbReference type="InterPro" id="IPR016181">
    <property type="entry name" value="Acyl_CoA_acyltransferase"/>
</dbReference>
<dbReference type="EMBL" id="CP007514">
    <property type="protein sequence ID" value="AHY47521.1"/>
    <property type="molecule type" value="Genomic_DNA"/>
</dbReference>
<dbReference type="CDD" id="cd04301">
    <property type="entry name" value="NAT_SF"/>
    <property type="match status" value="1"/>
</dbReference>
<dbReference type="GO" id="GO:0016747">
    <property type="term" value="F:acyltransferase activity, transferring groups other than amino-acyl groups"/>
    <property type="evidence" value="ECO:0007669"/>
    <property type="project" value="InterPro"/>
</dbReference>
<proteinExistence type="predicted"/>
<dbReference type="PANTHER" id="PTHR43877">
    <property type="entry name" value="AMINOALKYLPHOSPHONATE N-ACETYLTRANSFERASE-RELATED-RELATED"/>
    <property type="match status" value="1"/>
</dbReference>
<dbReference type="Gene3D" id="3.40.630.30">
    <property type="match status" value="1"/>
</dbReference>
<feature type="domain" description="N-acetyltransferase" evidence="3">
    <location>
        <begin position="13"/>
        <end position="170"/>
    </location>
</feature>
<dbReference type="PROSITE" id="PS51186">
    <property type="entry name" value="GNAT"/>
    <property type="match status" value="1"/>
</dbReference>
<dbReference type="InterPro" id="IPR000182">
    <property type="entry name" value="GNAT_dom"/>
</dbReference>
<keyword evidence="2 5" id="KW-0012">Acyltransferase</keyword>
<evidence type="ECO:0000313" key="5">
    <source>
        <dbReference type="EMBL" id="MDX5894924.1"/>
    </source>
</evidence>
<dbReference type="Proteomes" id="UP001281130">
    <property type="component" value="Unassembled WGS sequence"/>
</dbReference>
<dbReference type="eggNOG" id="COG0456">
    <property type="taxonomic scope" value="Bacteria"/>
</dbReference>
<keyword evidence="1 4" id="KW-0808">Transferase</keyword>
<dbReference type="KEGG" id="rrd:RradSPS_2238"/>
<dbReference type="Proteomes" id="UP000025229">
    <property type="component" value="Chromosome"/>
</dbReference>
<evidence type="ECO:0000313" key="6">
    <source>
        <dbReference type="Proteomes" id="UP000025229"/>
    </source>
</evidence>
<dbReference type="RefSeq" id="WP_051589730.1">
    <property type="nucleotide sequence ID" value="NZ_CP007514.1"/>
</dbReference>
<dbReference type="AlphaFoldDB" id="A0A023X5Q2"/>
<evidence type="ECO:0000256" key="1">
    <source>
        <dbReference type="ARBA" id="ARBA00022679"/>
    </source>
</evidence>
<keyword evidence="6" id="KW-1185">Reference proteome</keyword>
<dbReference type="STRING" id="42256.RradSPS_2238"/>